<dbReference type="GO" id="GO:0006511">
    <property type="term" value="P:ubiquitin-dependent protein catabolic process"/>
    <property type="evidence" value="ECO:0007669"/>
    <property type="project" value="InterPro"/>
</dbReference>
<evidence type="ECO:0000256" key="2">
    <source>
        <dbReference type="ARBA" id="ARBA00009993"/>
    </source>
</evidence>
<reference evidence="6" key="2">
    <citation type="submission" date="2023-05" db="EMBL/GenBank/DDBJ databases">
        <authorList>
            <person name="Schelkunov M.I."/>
        </authorList>
    </citation>
    <scope>NUCLEOTIDE SEQUENCE</scope>
    <source>
        <strain evidence="6">Hsosn_3</strain>
        <tissue evidence="6">Leaf</tissue>
    </source>
</reference>
<sequence>MASTIVVLQSSDGVVFDVEKRAVLRSLTIAKKLQLRRKSDHNHDSPVVLNGVKGKILEKVVDYCKHHYQPYSTLDDDFDAKFVNVDWTTFFDLIEAAYDLKIKSLMDLTCGTLSKKFKGKNDKEIEALTKNWR</sequence>
<protein>
    <recommendedName>
        <fullName evidence="4">SKP1-like protein</fullName>
    </recommendedName>
</protein>
<dbReference type="GO" id="GO:0009867">
    <property type="term" value="P:jasmonic acid mediated signaling pathway"/>
    <property type="evidence" value="ECO:0007669"/>
    <property type="project" value="UniProtKB-ARBA"/>
</dbReference>
<proteinExistence type="inferred from homology"/>
<dbReference type="GO" id="GO:0016567">
    <property type="term" value="P:protein ubiquitination"/>
    <property type="evidence" value="ECO:0007669"/>
    <property type="project" value="UniProtKB-UniRule"/>
</dbReference>
<gene>
    <name evidence="6" type="ORF">POM88_032940</name>
</gene>
<accession>A0AAD8I099</accession>
<dbReference type="InterPro" id="IPR011333">
    <property type="entry name" value="SKP1/BTB/POZ_sf"/>
</dbReference>
<comment type="pathway">
    <text evidence="1 4">Protein modification; protein ubiquitination.</text>
</comment>
<evidence type="ECO:0000256" key="4">
    <source>
        <dbReference type="PIRNR" id="PIRNR028729"/>
    </source>
</evidence>
<evidence type="ECO:0000256" key="3">
    <source>
        <dbReference type="ARBA" id="ARBA00022786"/>
    </source>
</evidence>
<dbReference type="Proteomes" id="UP001237642">
    <property type="component" value="Unassembled WGS sequence"/>
</dbReference>
<dbReference type="SMART" id="SM00512">
    <property type="entry name" value="Skp1"/>
    <property type="match status" value="1"/>
</dbReference>
<keyword evidence="7" id="KW-1185">Reference proteome</keyword>
<evidence type="ECO:0000313" key="6">
    <source>
        <dbReference type="EMBL" id="KAK1376747.1"/>
    </source>
</evidence>
<dbReference type="PIRSF" id="PIRSF028729">
    <property type="entry name" value="E3_ubiquit_lig_SCF_Skp"/>
    <property type="match status" value="1"/>
</dbReference>
<evidence type="ECO:0000256" key="1">
    <source>
        <dbReference type="ARBA" id="ARBA00004906"/>
    </source>
</evidence>
<dbReference type="SUPFAM" id="SSF81382">
    <property type="entry name" value="Skp1 dimerisation domain-like"/>
    <property type="match status" value="1"/>
</dbReference>
<dbReference type="SUPFAM" id="SSF54695">
    <property type="entry name" value="POZ domain"/>
    <property type="match status" value="1"/>
</dbReference>
<keyword evidence="3 4" id="KW-0833">Ubl conjugation pathway</keyword>
<dbReference type="Pfam" id="PF03931">
    <property type="entry name" value="Skp1_POZ"/>
    <property type="match status" value="1"/>
</dbReference>
<dbReference type="InterPro" id="IPR016897">
    <property type="entry name" value="SKP1"/>
</dbReference>
<dbReference type="AlphaFoldDB" id="A0AAD8I099"/>
<reference evidence="6" key="1">
    <citation type="submission" date="2023-02" db="EMBL/GenBank/DDBJ databases">
        <title>Genome of toxic invasive species Heracleum sosnowskyi carries increased number of genes despite the absence of recent whole-genome duplications.</title>
        <authorList>
            <person name="Schelkunov M."/>
            <person name="Shtratnikova V."/>
            <person name="Makarenko M."/>
            <person name="Klepikova A."/>
            <person name="Omelchenko D."/>
            <person name="Novikova G."/>
            <person name="Obukhova E."/>
            <person name="Bogdanov V."/>
            <person name="Penin A."/>
            <person name="Logacheva M."/>
        </authorList>
    </citation>
    <scope>NUCLEOTIDE SEQUENCE</scope>
    <source>
        <strain evidence="6">Hsosn_3</strain>
        <tissue evidence="6">Leaf</tissue>
    </source>
</reference>
<feature type="domain" description="SKP1 component POZ" evidence="5">
    <location>
        <begin position="5"/>
        <end position="68"/>
    </location>
</feature>
<comment type="subunit">
    <text evidence="4">Part of a SCF (SKP1-cullin-F-box) protein ligase complex.</text>
</comment>
<comment type="function">
    <text evidence="4">Involved in ubiquitination and subsequent proteasomal degradation of target proteins. Together with CUL1, RBX1 and a F-box protein, it forms a SCF E3 ubiquitin ligase complex. The functional specificity of this complex depends on the type of F-box protein. In the SCF complex, it serves as an adapter that links the F-box protein to CUL1.</text>
</comment>
<comment type="similarity">
    <text evidence="2 4">Belongs to the SKP1 family.</text>
</comment>
<evidence type="ECO:0000313" key="7">
    <source>
        <dbReference type="Proteomes" id="UP001237642"/>
    </source>
</evidence>
<dbReference type="InterPro" id="IPR001232">
    <property type="entry name" value="SKP1-like"/>
</dbReference>
<dbReference type="InterPro" id="IPR016073">
    <property type="entry name" value="Skp1_comp_POZ"/>
</dbReference>
<dbReference type="PANTHER" id="PTHR11165">
    <property type="entry name" value="SKP1"/>
    <property type="match status" value="1"/>
</dbReference>
<dbReference type="Gene3D" id="3.30.710.10">
    <property type="entry name" value="Potassium Channel Kv1.1, Chain A"/>
    <property type="match status" value="1"/>
</dbReference>
<evidence type="ECO:0000259" key="5">
    <source>
        <dbReference type="Pfam" id="PF03931"/>
    </source>
</evidence>
<name>A0AAD8I099_9APIA</name>
<organism evidence="6 7">
    <name type="scientific">Heracleum sosnowskyi</name>
    <dbReference type="NCBI Taxonomy" id="360622"/>
    <lineage>
        <taxon>Eukaryota</taxon>
        <taxon>Viridiplantae</taxon>
        <taxon>Streptophyta</taxon>
        <taxon>Embryophyta</taxon>
        <taxon>Tracheophyta</taxon>
        <taxon>Spermatophyta</taxon>
        <taxon>Magnoliopsida</taxon>
        <taxon>eudicotyledons</taxon>
        <taxon>Gunneridae</taxon>
        <taxon>Pentapetalae</taxon>
        <taxon>asterids</taxon>
        <taxon>campanulids</taxon>
        <taxon>Apiales</taxon>
        <taxon>Apiaceae</taxon>
        <taxon>Apioideae</taxon>
        <taxon>apioid superclade</taxon>
        <taxon>Tordylieae</taxon>
        <taxon>Tordyliinae</taxon>
        <taxon>Heracleum</taxon>
    </lineage>
</organism>
<dbReference type="EMBL" id="JAUIZM010000007">
    <property type="protein sequence ID" value="KAK1376747.1"/>
    <property type="molecule type" value="Genomic_DNA"/>
</dbReference>
<comment type="caution">
    <text evidence="6">The sequence shown here is derived from an EMBL/GenBank/DDBJ whole genome shotgun (WGS) entry which is preliminary data.</text>
</comment>
<dbReference type="InterPro" id="IPR036296">
    <property type="entry name" value="SKP1-like_dim_sf"/>
</dbReference>